<evidence type="ECO:0000313" key="7">
    <source>
        <dbReference type="EMBL" id="CDX19205.1"/>
    </source>
</evidence>
<protein>
    <recommendedName>
        <fullName evidence="6">Metallo-beta-lactamase domain-containing protein</fullName>
    </recommendedName>
</protein>
<dbReference type="SUPFAM" id="SSF56281">
    <property type="entry name" value="Metallo-hydrolase/oxidoreductase"/>
    <property type="match status" value="1"/>
</dbReference>
<evidence type="ECO:0000256" key="3">
    <source>
        <dbReference type="ARBA" id="ARBA00022723"/>
    </source>
</evidence>
<dbReference type="CDD" id="cd07729">
    <property type="entry name" value="AHL_lactonase_MBL-fold"/>
    <property type="match status" value="1"/>
</dbReference>
<dbReference type="GO" id="GO:0016787">
    <property type="term" value="F:hydrolase activity"/>
    <property type="evidence" value="ECO:0007669"/>
    <property type="project" value="UniProtKB-KW"/>
</dbReference>
<dbReference type="Proteomes" id="UP000045285">
    <property type="component" value="Unassembled WGS sequence"/>
</dbReference>
<proteinExistence type="inferred from homology"/>
<dbReference type="EMBL" id="CCND01000001">
    <property type="protein sequence ID" value="CDX48786.1"/>
    <property type="molecule type" value="Genomic_DNA"/>
</dbReference>
<dbReference type="Pfam" id="PF00753">
    <property type="entry name" value="Lactamase_B"/>
    <property type="match status" value="1"/>
</dbReference>
<dbReference type="InterPro" id="IPR036866">
    <property type="entry name" value="RibonucZ/Hydroxyglut_hydro"/>
</dbReference>
<evidence type="ECO:0000256" key="2">
    <source>
        <dbReference type="ARBA" id="ARBA00007749"/>
    </source>
</evidence>
<name>A0A090DXM4_MESPL</name>
<reference evidence="8" key="1">
    <citation type="submission" date="2014-08" db="EMBL/GenBank/DDBJ databases">
        <title>DNA barcoding of Bradysia (Diptera: Sciaridae) for detection of the immature stages on agricultural crops.</title>
        <authorList>
            <person name="Shin S."/>
            <person name="Jung S."/>
            <person name="Heller K."/>
            <person name="Menzel F."/>
            <person name="Hong T.-K."/>
            <person name="Lee H."/>
            <person name="Lee S."/>
        </authorList>
    </citation>
    <scope>NUCLEOTIDE SEQUENCE</scope>
</reference>
<sequence length="280" mass="31490">MRMTVPQSAKWQVFVMEYARSKEQPWVDLISGMYNDGVVDLPFSFVLARNGERNVLIDTGFMQDEHSFSQKFGIPTWISPVRMLAALDIAPDQISDIVVTHAHFDHMGSIAEFPRAHIHIQKSELLSWYEAIALPKRFAHLTAIIDPDNLRTALEASIEHRVTLVDGDKDNILPGIHARLGSGHTIGQQFVLVDTDAGRRVISGDCVYSRRQLTGHNHDGVYVPLNNAVGSVWEQLKTIDKMNDELGGDLSKLVVLHDVERWKGHPVVKEVEGFKIVRLT</sequence>
<keyword evidence="9" id="KW-1185">Reference proteome</keyword>
<dbReference type="EMBL" id="CCMZ01000023">
    <property type="protein sequence ID" value="CDX19205.1"/>
    <property type="molecule type" value="Genomic_DNA"/>
</dbReference>
<evidence type="ECO:0000256" key="5">
    <source>
        <dbReference type="ARBA" id="ARBA00022833"/>
    </source>
</evidence>
<dbReference type="InterPro" id="IPR051013">
    <property type="entry name" value="MBL_superfamily_lactonases"/>
</dbReference>
<evidence type="ECO:0000259" key="6">
    <source>
        <dbReference type="SMART" id="SM00849"/>
    </source>
</evidence>
<evidence type="ECO:0000256" key="4">
    <source>
        <dbReference type="ARBA" id="ARBA00022801"/>
    </source>
</evidence>
<keyword evidence="5" id="KW-0862">Zinc</keyword>
<keyword evidence="3" id="KW-0479">Metal-binding</keyword>
<reference evidence="10" key="4">
    <citation type="submission" date="2014-08" db="EMBL/GenBank/DDBJ databases">
        <authorList>
            <person name="Edwards T."/>
        </authorList>
    </citation>
    <scope>NUCLEOTIDE SEQUENCE [LARGE SCALE GENOMIC DNA]</scope>
</reference>
<comment type="cofactor">
    <cofactor evidence="1">
        <name>Zn(2+)</name>
        <dbReference type="ChEBI" id="CHEBI:29105"/>
    </cofactor>
</comment>
<reference evidence="7" key="2">
    <citation type="submission" date="2014-08" db="EMBL/GenBank/DDBJ databases">
        <authorList>
            <person name="Moulin Lionel"/>
        </authorList>
    </citation>
    <scope>NUCLEOTIDE SEQUENCE [LARGE SCALE GENOMIC DNA]</scope>
</reference>
<gene>
    <name evidence="8" type="ORF">MPL1032_10054</name>
    <name evidence="7" type="ORF">MPL3356_30063</name>
</gene>
<evidence type="ECO:0000313" key="10">
    <source>
        <dbReference type="Proteomes" id="UP000182888"/>
    </source>
</evidence>
<dbReference type="GO" id="GO:0046872">
    <property type="term" value="F:metal ion binding"/>
    <property type="evidence" value="ECO:0007669"/>
    <property type="project" value="UniProtKB-KW"/>
</dbReference>
<accession>A0A090DXM4</accession>
<evidence type="ECO:0000313" key="8">
    <source>
        <dbReference type="EMBL" id="CDX48786.1"/>
    </source>
</evidence>
<feature type="domain" description="Metallo-beta-lactamase" evidence="6">
    <location>
        <begin position="41"/>
        <end position="257"/>
    </location>
</feature>
<keyword evidence="4" id="KW-0378">Hydrolase</keyword>
<organism evidence="7 9">
    <name type="scientific">Mesorhizobium plurifarium</name>
    <dbReference type="NCBI Taxonomy" id="69974"/>
    <lineage>
        <taxon>Bacteria</taxon>
        <taxon>Pseudomonadati</taxon>
        <taxon>Pseudomonadota</taxon>
        <taxon>Alphaproteobacteria</taxon>
        <taxon>Hyphomicrobiales</taxon>
        <taxon>Phyllobacteriaceae</taxon>
        <taxon>Mesorhizobium</taxon>
    </lineage>
</organism>
<evidence type="ECO:0000313" key="9">
    <source>
        <dbReference type="Proteomes" id="UP000045285"/>
    </source>
</evidence>
<dbReference type="PANTHER" id="PTHR42978">
    <property type="entry name" value="QUORUM-QUENCHING LACTONASE YTNP-RELATED-RELATED"/>
    <property type="match status" value="1"/>
</dbReference>
<dbReference type="Proteomes" id="UP000182888">
    <property type="component" value="Unassembled WGS sequence"/>
</dbReference>
<dbReference type="PANTHER" id="PTHR42978:SF7">
    <property type="entry name" value="METALLO-HYDROLASE RV2300C-RELATED"/>
    <property type="match status" value="1"/>
</dbReference>
<reference evidence="9" key="3">
    <citation type="submission" date="2014-08" db="EMBL/GenBank/DDBJ databases">
        <authorList>
            <person name="Moulin L."/>
        </authorList>
    </citation>
    <scope>NUCLEOTIDE SEQUENCE [LARGE SCALE GENOMIC DNA]</scope>
</reference>
<dbReference type="AlphaFoldDB" id="A0A090DXM4"/>
<evidence type="ECO:0000256" key="1">
    <source>
        <dbReference type="ARBA" id="ARBA00001947"/>
    </source>
</evidence>
<dbReference type="SMART" id="SM00849">
    <property type="entry name" value="Lactamase_B"/>
    <property type="match status" value="1"/>
</dbReference>
<dbReference type="InterPro" id="IPR001279">
    <property type="entry name" value="Metallo-B-lactamas"/>
</dbReference>
<comment type="similarity">
    <text evidence="2">Belongs to the metallo-beta-lactamase superfamily.</text>
</comment>
<dbReference type="Gene3D" id="3.60.15.10">
    <property type="entry name" value="Ribonuclease Z/Hydroxyacylglutathione hydrolase-like"/>
    <property type="match status" value="1"/>
</dbReference>